<dbReference type="EMBL" id="CP017599">
    <property type="protein sequence ID" value="AOW99017.1"/>
    <property type="molecule type" value="Genomic_DNA"/>
</dbReference>
<proteinExistence type="predicted"/>
<evidence type="ECO:0000313" key="1">
    <source>
        <dbReference type="EMBL" id="AOW99017.1"/>
    </source>
</evidence>
<organism evidence="1 2">
    <name type="scientific">Moorena producens PAL-8-15-08-1</name>
    <dbReference type="NCBI Taxonomy" id="1458985"/>
    <lineage>
        <taxon>Bacteria</taxon>
        <taxon>Bacillati</taxon>
        <taxon>Cyanobacteriota</taxon>
        <taxon>Cyanophyceae</taxon>
        <taxon>Coleofasciculales</taxon>
        <taxon>Coleofasciculaceae</taxon>
        <taxon>Moorena</taxon>
    </lineage>
</organism>
<dbReference type="AlphaFoldDB" id="A0A1D8TMZ4"/>
<dbReference type="OrthoDB" id="557974at2"/>
<accession>A0A1D8TMZ4</accession>
<dbReference type="RefSeq" id="WP_070391517.1">
    <property type="nucleotide sequence ID" value="NZ_CP017599.1"/>
</dbReference>
<name>A0A1D8TMZ4_9CYAN</name>
<dbReference type="STRING" id="1458985.BJP34_05770"/>
<evidence type="ECO:0000313" key="2">
    <source>
        <dbReference type="Proteomes" id="UP000177870"/>
    </source>
</evidence>
<reference evidence="2" key="1">
    <citation type="submission" date="2016-10" db="EMBL/GenBank/DDBJ databases">
        <title>Comparative genomics uncovers the prolific and rare metabolic potential of the cyanobacterial genus Moorea.</title>
        <authorList>
            <person name="Leao T."/>
            <person name="Castelao G."/>
            <person name="Korobeynikov A."/>
            <person name="Monroe E.A."/>
            <person name="Podell S."/>
            <person name="Glukhov E."/>
            <person name="Allen E."/>
            <person name="Gerwick W.H."/>
            <person name="Gerwick L."/>
        </authorList>
    </citation>
    <scope>NUCLEOTIDE SEQUENCE [LARGE SCALE GENOMIC DNA]</scope>
    <source>
        <strain evidence="2">PAL-8-15-08-1</strain>
    </source>
</reference>
<protein>
    <submittedName>
        <fullName evidence="1">Uncharacterized protein</fullName>
    </submittedName>
</protein>
<dbReference type="Proteomes" id="UP000177870">
    <property type="component" value="Chromosome"/>
</dbReference>
<dbReference type="KEGG" id="mpro:BJP34_05770"/>
<gene>
    <name evidence="1" type="ORF">BJP34_05770</name>
</gene>
<sequence>MTAVTPLANASDLSTDNYLVVGLATCFIKEEGEVHQVQIIEPIPSASLEALLKSVPTSYSVACGTTLGKVISGDSLFKPAEFPEDAQFCDDFTNRALAAARTYKSCPEAIAHIPLGTTFDNFNFSTERKRLLNMQRVVTKEDNVKQHEYTHKVL</sequence>